<protein>
    <submittedName>
        <fullName evidence="2">Uncharacterized protein</fullName>
    </submittedName>
</protein>
<keyword evidence="3" id="KW-1185">Reference proteome</keyword>
<sequence>MILASPPGSSGSPERNGVYGKTIVGSNSGGDRNKGGADHSIENHTREVGMYVTKSSEVSKQKEAADGQGSESAKDNVWALVSPDKVGRTTSKTPSREVVAVISASKFSVLSVEAFRGSRVDK</sequence>
<gene>
    <name evidence="2" type="ORF">DY000_02015528</name>
</gene>
<organism evidence="2 3">
    <name type="scientific">Brassica cretica</name>
    <name type="common">Mustard</name>
    <dbReference type="NCBI Taxonomy" id="69181"/>
    <lineage>
        <taxon>Eukaryota</taxon>
        <taxon>Viridiplantae</taxon>
        <taxon>Streptophyta</taxon>
        <taxon>Embryophyta</taxon>
        <taxon>Tracheophyta</taxon>
        <taxon>Spermatophyta</taxon>
        <taxon>Magnoliopsida</taxon>
        <taxon>eudicotyledons</taxon>
        <taxon>Gunneridae</taxon>
        <taxon>Pentapetalae</taxon>
        <taxon>rosids</taxon>
        <taxon>malvids</taxon>
        <taxon>Brassicales</taxon>
        <taxon>Brassicaceae</taxon>
        <taxon>Brassiceae</taxon>
        <taxon>Brassica</taxon>
    </lineage>
</organism>
<accession>A0ABQ7CV27</accession>
<name>A0ABQ7CV27_BRACR</name>
<feature type="region of interest" description="Disordered" evidence="1">
    <location>
        <begin position="1"/>
        <end position="76"/>
    </location>
</feature>
<reference evidence="2 3" key="1">
    <citation type="journal article" date="2020" name="BMC Genomics">
        <title>Intraspecific diversification of the crop wild relative Brassica cretica Lam. using demographic model selection.</title>
        <authorList>
            <person name="Kioukis A."/>
            <person name="Michalopoulou V.A."/>
            <person name="Briers L."/>
            <person name="Pirintsos S."/>
            <person name="Studholme D.J."/>
            <person name="Pavlidis P."/>
            <person name="Sarris P.F."/>
        </authorList>
    </citation>
    <scope>NUCLEOTIDE SEQUENCE [LARGE SCALE GENOMIC DNA]</scope>
    <source>
        <strain evidence="3">cv. PFS-1207/04</strain>
    </source>
</reference>
<evidence type="ECO:0000313" key="2">
    <source>
        <dbReference type="EMBL" id="KAF3563174.1"/>
    </source>
</evidence>
<feature type="compositionally biased region" description="Basic and acidic residues" evidence="1">
    <location>
        <begin position="31"/>
        <end position="47"/>
    </location>
</feature>
<comment type="caution">
    <text evidence="2">The sequence shown here is derived from an EMBL/GenBank/DDBJ whole genome shotgun (WGS) entry which is preliminary data.</text>
</comment>
<evidence type="ECO:0000313" key="3">
    <source>
        <dbReference type="Proteomes" id="UP000266723"/>
    </source>
</evidence>
<dbReference type="Proteomes" id="UP000266723">
    <property type="component" value="Unassembled WGS sequence"/>
</dbReference>
<proteinExistence type="predicted"/>
<dbReference type="EMBL" id="QGKV02000759">
    <property type="protein sequence ID" value="KAF3563174.1"/>
    <property type="molecule type" value="Genomic_DNA"/>
</dbReference>
<evidence type="ECO:0000256" key="1">
    <source>
        <dbReference type="SAM" id="MobiDB-lite"/>
    </source>
</evidence>